<reference evidence="1 2" key="1">
    <citation type="submission" date="2015-10" db="EMBL/GenBank/DDBJ databases">
        <title>Chryseobacterium aquaticum genome.</title>
        <authorList>
            <person name="Newman J.D."/>
            <person name="Ferguson M.B."/>
            <person name="Miller J.R."/>
        </authorList>
    </citation>
    <scope>NUCLEOTIDE SEQUENCE [LARGE SCALE GENOMIC DNA]</scope>
    <source>
        <strain evidence="1 2">KCTC 12483</strain>
    </source>
</reference>
<name>A0A0Q3SHK2_9FLAO</name>
<dbReference type="EMBL" id="LLYZ01000020">
    <property type="protein sequence ID" value="KQK24634.1"/>
    <property type="molecule type" value="Genomic_DNA"/>
</dbReference>
<gene>
    <name evidence="1" type="ORF">AR438_15735</name>
</gene>
<sequence length="162" mass="17941">MFYKIIISGFALLFLTNCNAQKEIKSSEKVATKDKINKNIEGKIIYFTEGENKFLEEYQMNVTFKNISEDSRCPEGVTCVWQGAAVANIEFMGTTTRPMTIPLATTENEGRNYHKSAFFNGYTISLVEVNPAPTAGEGAKSLAGKYRIGIVITKGGKDSTMR</sequence>
<keyword evidence="2" id="KW-1185">Reference proteome</keyword>
<dbReference type="OrthoDB" id="163809at2"/>
<accession>A0A0Q3SHK2</accession>
<organism evidence="1 2">
    <name type="scientific">Chryseobacterium aquaticum</name>
    <dbReference type="NCBI Taxonomy" id="452084"/>
    <lineage>
        <taxon>Bacteria</taxon>
        <taxon>Pseudomonadati</taxon>
        <taxon>Bacteroidota</taxon>
        <taxon>Flavobacteriia</taxon>
        <taxon>Flavobacteriales</taxon>
        <taxon>Weeksellaceae</taxon>
        <taxon>Chryseobacterium group</taxon>
        <taxon>Chryseobacterium</taxon>
    </lineage>
</organism>
<dbReference type="Proteomes" id="UP000051682">
    <property type="component" value="Unassembled WGS sequence"/>
</dbReference>
<protein>
    <submittedName>
        <fullName evidence="1">Uncharacterized protein</fullName>
    </submittedName>
</protein>
<dbReference type="STRING" id="452084.AR438_15735"/>
<dbReference type="RefSeq" id="WP_056017076.1">
    <property type="nucleotide sequence ID" value="NZ_LLYZ01000020.1"/>
</dbReference>
<proteinExistence type="predicted"/>
<evidence type="ECO:0000313" key="2">
    <source>
        <dbReference type="Proteomes" id="UP000051682"/>
    </source>
</evidence>
<evidence type="ECO:0000313" key="1">
    <source>
        <dbReference type="EMBL" id="KQK24634.1"/>
    </source>
</evidence>
<dbReference type="AlphaFoldDB" id="A0A0Q3SHK2"/>
<comment type="caution">
    <text evidence="1">The sequence shown here is derived from an EMBL/GenBank/DDBJ whole genome shotgun (WGS) entry which is preliminary data.</text>
</comment>